<evidence type="ECO:0000313" key="5">
    <source>
        <dbReference type="Proteomes" id="UP000198894"/>
    </source>
</evidence>
<evidence type="ECO:0000313" key="4">
    <source>
        <dbReference type="EMBL" id="SDL57702.1"/>
    </source>
</evidence>
<dbReference type="PROSITE" id="PS51257">
    <property type="entry name" value="PROKAR_LIPOPROTEIN"/>
    <property type="match status" value="1"/>
</dbReference>
<dbReference type="SUPFAM" id="SSF103088">
    <property type="entry name" value="OmpA-like"/>
    <property type="match status" value="1"/>
</dbReference>
<evidence type="ECO:0000256" key="1">
    <source>
        <dbReference type="PROSITE-ProRule" id="PRU00473"/>
    </source>
</evidence>
<dbReference type="PROSITE" id="PS51123">
    <property type="entry name" value="OMPA_2"/>
    <property type="match status" value="1"/>
</dbReference>
<dbReference type="RefSeq" id="WP_091600658.1">
    <property type="nucleotide sequence ID" value="NZ_FNEE01000050.1"/>
</dbReference>
<protein>
    <submittedName>
        <fullName evidence="4">Peptidoglycan-associated lipoprotein</fullName>
    </submittedName>
</protein>
<dbReference type="Gene3D" id="3.30.1330.60">
    <property type="entry name" value="OmpA-like domain"/>
    <property type="match status" value="1"/>
</dbReference>
<feature type="domain" description="OmpA-like" evidence="3">
    <location>
        <begin position="52"/>
        <end position="167"/>
    </location>
</feature>
<dbReference type="InterPro" id="IPR036737">
    <property type="entry name" value="OmpA-like_sf"/>
</dbReference>
<dbReference type="InterPro" id="IPR050330">
    <property type="entry name" value="Bact_OuterMem_StrucFunc"/>
</dbReference>
<dbReference type="CDD" id="cd07185">
    <property type="entry name" value="OmpA_C-like"/>
    <property type="match status" value="1"/>
</dbReference>
<dbReference type="EMBL" id="FNEE01000050">
    <property type="protein sequence ID" value="SDL57702.1"/>
    <property type="molecule type" value="Genomic_DNA"/>
</dbReference>
<evidence type="ECO:0000256" key="2">
    <source>
        <dbReference type="SAM" id="SignalP"/>
    </source>
</evidence>
<keyword evidence="2" id="KW-0732">Signal</keyword>
<organism evidence="4 5">
    <name type="scientific">Mesorhizobium muleiense</name>
    <dbReference type="NCBI Taxonomy" id="1004279"/>
    <lineage>
        <taxon>Bacteria</taxon>
        <taxon>Pseudomonadati</taxon>
        <taxon>Pseudomonadota</taxon>
        <taxon>Alphaproteobacteria</taxon>
        <taxon>Hyphomicrobiales</taxon>
        <taxon>Phyllobacteriaceae</taxon>
        <taxon>Mesorhizobium</taxon>
    </lineage>
</organism>
<dbReference type="PANTHER" id="PTHR30329">
    <property type="entry name" value="STATOR ELEMENT OF FLAGELLAR MOTOR COMPLEX"/>
    <property type="match status" value="1"/>
</dbReference>
<evidence type="ECO:0000259" key="3">
    <source>
        <dbReference type="PROSITE" id="PS51123"/>
    </source>
</evidence>
<keyword evidence="4" id="KW-0449">Lipoprotein</keyword>
<sequence>MNRMIENTRRLLAAGLLVLAASCSTSNTLAPSTPDITNTEVAGFQNVQPGSEEDFILNVGRRTYFTQGSAALDSVAKATLDTQIAWLAKHPRWLLKLQGFADDPGASETALSQQRADAVMDYLAAGGIDRNRMWAKGYGKDRLVRDCPDTACRSQNRRVVSNLRDLRDEP</sequence>
<keyword evidence="1" id="KW-0472">Membrane</keyword>
<name>A0A1G9L6W7_9HYPH</name>
<dbReference type="GO" id="GO:0016020">
    <property type="term" value="C:membrane"/>
    <property type="evidence" value="ECO:0007669"/>
    <property type="project" value="UniProtKB-UniRule"/>
</dbReference>
<reference evidence="5" key="1">
    <citation type="submission" date="2016-10" db="EMBL/GenBank/DDBJ databases">
        <authorList>
            <person name="Varghese N."/>
            <person name="Submissions S."/>
        </authorList>
    </citation>
    <scope>NUCLEOTIDE SEQUENCE [LARGE SCALE GENOMIC DNA]</scope>
    <source>
        <strain evidence="5">CGMCC 1.11022</strain>
    </source>
</reference>
<accession>A0A1G9L6W7</accession>
<feature type="chain" id="PRO_5011758921" evidence="2">
    <location>
        <begin position="31"/>
        <end position="170"/>
    </location>
</feature>
<keyword evidence="5" id="KW-1185">Reference proteome</keyword>
<dbReference type="Pfam" id="PF00691">
    <property type="entry name" value="OmpA"/>
    <property type="match status" value="1"/>
</dbReference>
<dbReference type="InterPro" id="IPR006665">
    <property type="entry name" value="OmpA-like"/>
</dbReference>
<dbReference type="PANTHER" id="PTHR30329:SF21">
    <property type="entry name" value="LIPOPROTEIN YIAD-RELATED"/>
    <property type="match status" value="1"/>
</dbReference>
<dbReference type="Proteomes" id="UP000198894">
    <property type="component" value="Unassembled WGS sequence"/>
</dbReference>
<dbReference type="AlphaFoldDB" id="A0A1G9L6W7"/>
<gene>
    <name evidence="4" type="ORF">SAMN05428953_1501</name>
</gene>
<feature type="signal peptide" evidence="2">
    <location>
        <begin position="1"/>
        <end position="30"/>
    </location>
</feature>
<proteinExistence type="predicted"/>